<dbReference type="Proteomes" id="UP000545386">
    <property type="component" value="Unassembled WGS sequence"/>
</dbReference>
<comment type="similarity">
    <text evidence="2 3">Belongs to the peptidase M16 family.</text>
</comment>
<evidence type="ECO:0000313" key="6">
    <source>
        <dbReference type="EMBL" id="MBC2769797.1"/>
    </source>
</evidence>
<keyword evidence="7" id="KW-1185">Reference proteome</keyword>
<dbReference type="InterPro" id="IPR011249">
    <property type="entry name" value="Metalloenz_LuxS/M16"/>
</dbReference>
<dbReference type="Pfam" id="PF05193">
    <property type="entry name" value="Peptidase_M16_C"/>
    <property type="match status" value="2"/>
</dbReference>
<gene>
    <name evidence="6" type="ORF">GTU67_07710</name>
</gene>
<protein>
    <submittedName>
        <fullName evidence="6">Insulinase family protein</fullName>
    </submittedName>
</protein>
<dbReference type="AlphaFoldDB" id="A0A842HNB4"/>
<feature type="domain" description="Peptidase M16 C-terminal" evidence="5">
    <location>
        <begin position="700"/>
        <end position="879"/>
    </location>
</feature>
<feature type="domain" description="Peptidase M16 N-terminal" evidence="4">
    <location>
        <begin position="87"/>
        <end position="232"/>
    </location>
</feature>
<dbReference type="PROSITE" id="PS00143">
    <property type="entry name" value="INSULINASE"/>
    <property type="match status" value="1"/>
</dbReference>
<dbReference type="GO" id="GO:0006508">
    <property type="term" value="P:proteolysis"/>
    <property type="evidence" value="ECO:0007669"/>
    <property type="project" value="InterPro"/>
</dbReference>
<evidence type="ECO:0000313" key="7">
    <source>
        <dbReference type="Proteomes" id="UP000545386"/>
    </source>
</evidence>
<dbReference type="InterPro" id="IPR001431">
    <property type="entry name" value="Pept_M16_Zn_BS"/>
</dbReference>
<organism evidence="6 7">
    <name type="scientific">Pusillimonas minor</name>
    <dbReference type="NCBI Taxonomy" id="2697024"/>
    <lineage>
        <taxon>Bacteria</taxon>
        <taxon>Pseudomonadati</taxon>
        <taxon>Pseudomonadota</taxon>
        <taxon>Betaproteobacteria</taxon>
        <taxon>Burkholderiales</taxon>
        <taxon>Alcaligenaceae</taxon>
        <taxon>Pusillimonas</taxon>
    </lineage>
</organism>
<dbReference type="Gene3D" id="3.30.830.10">
    <property type="entry name" value="Metalloenzyme, LuxS/M16 peptidase-like"/>
    <property type="match status" value="4"/>
</dbReference>
<dbReference type="GO" id="GO:0046872">
    <property type="term" value="F:metal ion binding"/>
    <property type="evidence" value="ECO:0007669"/>
    <property type="project" value="InterPro"/>
</dbReference>
<dbReference type="GO" id="GO:0004222">
    <property type="term" value="F:metalloendopeptidase activity"/>
    <property type="evidence" value="ECO:0007669"/>
    <property type="project" value="InterPro"/>
</dbReference>
<dbReference type="InterPro" id="IPR007863">
    <property type="entry name" value="Peptidase_M16_C"/>
</dbReference>
<comment type="cofactor">
    <cofactor evidence="1">
        <name>Zn(2+)</name>
        <dbReference type="ChEBI" id="CHEBI:29105"/>
    </cofactor>
</comment>
<dbReference type="Pfam" id="PF00675">
    <property type="entry name" value="Peptidase_M16"/>
    <property type="match status" value="1"/>
</dbReference>
<dbReference type="RefSeq" id="WP_185779509.1">
    <property type="nucleotide sequence ID" value="NZ_JACJUU010000004.1"/>
</dbReference>
<evidence type="ECO:0000259" key="5">
    <source>
        <dbReference type="Pfam" id="PF05193"/>
    </source>
</evidence>
<dbReference type="PANTHER" id="PTHR11851">
    <property type="entry name" value="METALLOPROTEASE"/>
    <property type="match status" value="1"/>
</dbReference>
<evidence type="ECO:0000256" key="1">
    <source>
        <dbReference type="ARBA" id="ARBA00001947"/>
    </source>
</evidence>
<evidence type="ECO:0000256" key="3">
    <source>
        <dbReference type="RuleBase" id="RU004447"/>
    </source>
</evidence>
<dbReference type="InterPro" id="IPR050361">
    <property type="entry name" value="MPP/UQCRC_Complex"/>
</dbReference>
<proteinExistence type="inferred from homology"/>
<reference evidence="6 7" key="1">
    <citation type="submission" date="2020-08" db="EMBL/GenBank/DDBJ databases">
        <title>Paraeoetvoesia sp. YC-7-48 draft genome sequence.</title>
        <authorList>
            <person name="Yao L."/>
        </authorList>
    </citation>
    <scope>NUCLEOTIDE SEQUENCE [LARGE SCALE GENOMIC DNA]</scope>
    <source>
        <strain evidence="7">YC-7-48</strain>
    </source>
</reference>
<feature type="domain" description="Peptidase M16 C-terminal" evidence="5">
    <location>
        <begin position="240"/>
        <end position="415"/>
    </location>
</feature>
<dbReference type="PANTHER" id="PTHR11851:SF49">
    <property type="entry name" value="MITOCHONDRIAL-PROCESSING PEPTIDASE SUBUNIT ALPHA"/>
    <property type="match status" value="1"/>
</dbReference>
<comment type="caution">
    <text evidence="6">The sequence shown here is derived from an EMBL/GenBank/DDBJ whole genome shotgun (WGS) entry which is preliminary data.</text>
</comment>
<accession>A0A842HNB4</accession>
<sequence length="951" mass="103818">MPGLKLFNDRLIPATVRTLRQGLGGLALAIAALTSLQLAHAQTTPAQSPAEATVTKPGASVALPGGVIAGPAIEGTHAYTLPNGLKVLLTPDDAKASVTVNMTYLVGSRHENYGETGMAHLLEHMLFRGTPSMPNALAEFSKRGLRANGTTSSDRTNYYASFAADPALLDWYVRWQADVMVNATIARSDLDAEMTVVRNEMEAGENNPFETLMQKTQAAAYQWHSYANDTIGARSDVENVDIEQLRAFYRQYYQPDNAILIISGKFDLAQTLALVAEAFKGIPRPERRLPPEYTVEPVQEGQRQVVVKRNGGTPLVVSQYHIPQGASPDFIALDLGVSIIADVPSGRLYKALVDKKLAAQSFGFARPMRQPGYALFGAQLESGADPYKTLGAMNAAIASVANTPFTQQELDRVKSRARAQWDQIYADPAHLTAALSEAAALGDWRLFYWQRDQVEQTTLEQVQRVTTAYLLPDNRTEGIYLPTAQPKRAPAATPVNIEEMLAGYTGRALEDNAAAFNATPENIDAQTQREPLALPDGTHIDLALLPKPTRGNRVEAKLLMQFGDAQSLAGKSTIAAATASLLEHGTQTLSRQDIQDKFTELQADVGLGGGNGVVVADISVPGNNLPQVIALVTHILREPVFPADELETYKTQVLTSIRSAMTEPGALASRALARHDNPWPKTDPRYTPTFEEALQRVEALNQKALASFHAQFYGTGTLRFSAVGSFDADAVREALKTGFSQWKKAPAYTRLDDPWRNVKPASFTISTPDKANAVYVASLPLELRDDNPEFQALYVANYLLGGSSRSRLWERIRVTEGISYSVGSGVNASAYEPSGEWSMSAILAPENRDRFRAALNDELNKALKSGFSDEEVKEAVQALMNLRRLNRSNDEVLAAVWVNYMQEGRSFAWSAQVDELLSKMTAEDVNAALRKYLQPDAFSTALAGDFDKNKP</sequence>
<dbReference type="EMBL" id="JACJUU010000004">
    <property type="protein sequence ID" value="MBC2769797.1"/>
    <property type="molecule type" value="Genomic_DNA"/>
</dbReference>
<name>A0A842HNB4_9BURK</name>
<evidence type="ECO:0000256" key="2">
    <source>
        <dbReference type="ARBA" id="ARBA00007261"/>
    </source>
</evidence>
<dbReference type="InterPro" id="IPR011765">
    <property type="entry name" value="Pept_M16_N"/>
</dbReference>
<evidence type="ECO:0000259" key="4">
    <source>
        <dbReference type="Pfam" id="PF00675"/>
    </source>
</evidence>
<dbReference type="SUPFAM" id="SSF63411">
    <property type="entry name" value="LuxS/MPP-like metallohydrolase"/>
    <property type="match status" value="4"/>
</dbReference>